<feature type="region of interest" description="Disordered" evidence="1">
    <location>
        <begin position="1"/>
        <end position="49"/>
    </location>
</feature>
<dbReference type="Proteomes" id="UP000222788">
    <property type="component" value="Unassembled WGS sequence"/>
</dbReference>
<proteinExistence type="predicted"/>
<feature type="compositionally biased region" description="Basic and acidic residues" evidence="1">
    <location>
        <begin position="1"/>
        <end position="16"/>
    </location>
</feature>
<evidence type="ECO:0000313" key="3">
    <source>
        <dbReference type="Proteomes" id="UP000222788"/>
    </source>
</evidence>
<organism evidence="2 3">
    <name type="scientific">Ceratocystis fimbriata CBS 114723</name>
    <dbReference type="NCBI Taxonomy" id="1035309"/>
    <lineage>
        <taxon>Eukaryota</taxon>
        <taxon>Fungi</taxon>
        <taxon>Dikarya</taxon>
        <taxon>Ascomycota</taxon>
        <taxon>Pezizomycotina</taxon>
        <taxon>Sordariomycetes</taxon>
        <taxon>Hypocreomycetidae</taxon>
        <taxon>Microascales</taxon>
        <taxon>Ceratocystidaceae</taxon>
        <taxon>Ceratocystis</taxon>
    </lineage>
</organism>
<accession>A0A2C5WZQ0</accession>
<comment type="caution">
    <text evidence="2">The sequence shown here is derived from an EMBL/GenBank/DDBJ whole genome shotgun (WGS) entry which is preliminary data.</text>
</comment>
<name>A0A2C5WZQ0_9PEZI</name>
<gene>
    <name evidence="2" type="ORF">CFIMG_007973RA00001</name>
</gene>
<protein>
    <submittedName>
        <fullName evidence="2">Uncharacterized protein</fullName>
    </submittedName>
</protein>
<reference evidence="2 3" key="1">
    <citation type="journal article" date="2013" name="Fungal Biol.">
        <title>Analysis of microsatellite markers in the genome of the plant pathogen Ceratocystis fimbriata.</title>
        <authorList>
            <person name="Simpson M.C."/>
            <person name="Wilken P.M."/>
            <person name="Coetzee M.P."/>
            <person name="Wingfield M.J."/>
            <person name="Wingfield B.D."/>
        </authorList>
    </citation>
    <scope>NUCLEOTIDE SEQUENCE [LARGE SCALE GENOMIC DNA]</scope>
    <source>
        <strain evidence="2 3">CBS 114723</strain>
    </source>
</reference>
<dbReference type="AlphaFoldDB" id="A0A2C5WZQ0"/>
<evidence type="ECO:0000313" key="2">
    <source>
        <dbReference type="EMBL" id="PHH54289.1"/>
    </source>
</evidence>
<reference evidence="2 3" key="2">
    <citation type="journal article" date="2013" name="IMA Fungus">
        <title>IMA Genome-F 1: Ceratocystis fimbriata: Draft nuclear genome sequence for the plant pathogen, Ceratocystis fimbriata.</title>
        <authorList>
            <person name="Wilken P.M."/>
            <person name="Steenkamp E.T."/>
            <person name="Wingfield M.J."/>
            <person name="de Beer Z.W."/>
            <person name="Wingfield B.D."/>
        </authorList>
    </citation>
    <scope>NUCLEOTIDE SEQUENCE [LARGE SCALE GENOMIC DNA]</scope>
    <source>
        <strain evidence="2 3">CBS 114723</strain>
    </source>
</reference>
<keyword evidence="3" id="KW-1185">Reference proteome</keyword>
<evidence type="ECO:0000256" key="1">
    <source>
        <dbReference type="SAM" id="MobiDB-lite"/>
    </source>
</evidence>
<dbReference type="EMBL" id="APWK03000029">
    <property type="protein sequence ID" value="PHH54289.1"/>
    <property type="molecule type" value="Genomic_DNA"/>
</dbReference>
<sequence length="68" mass="7448">MDKESPHGKERKEEKWLANSSQQPPSHALALGTNARARTPDRTAGAAQSRHVVLAKINGEPLDANYED</sequence>